<accession>A0AAX3U3C0</accession>
<proteinExistence type="predicted"/>
<reference evidence="1" key="1">
    <citation type="submission" date="2022-02" db="EMBL/GenBank/DDBJ databases">
        <title>Emergence and expansion in Europe of a Vibrio aestuarianus clonal complex pathogenic for oysters.</title>
        <authorList>
            <person name="Mesnil A."/>
            <person name="Travers M.-A."/>
        </authorList>
    </citation>
    <scope>NUCLEOTIDE SEQUENCE</scope>
    <source>
        <strain evidence="1">U29</strain>
    </source>
</reference>
<sequence length="414" mass="46144">MIQSNEEKLRYGVTTKRIYGCATHSSFNGVYTMSTVMTVADLLRTCSFDLIPSHLKSIYKEIQRVASPSRRQGFEDYCYRHLTASTDISGVIPPVLIGCMSEVDIEISEDPRINDVLTMQPDRNFVVDGVNRLSTCATILGGYDQSLLKKVKESDARLQRRVELAALLQSLSVQVVFIFRKDRALSKADFAQVFADVNGQAAPMSTNKLMKLARTDDVVDFAREIGSLPIILSHGGMSSEANTVTLKSEFVLTLNTITRFILGALGGERMQGKVRGVREMSDGAILSKKHLVPIKSDLILFFETWIDFQGDNFSQDRAGFQLVATLIQGLGLVFNNLWRTYESLPSVERTNHLYQAAKKLGRLDYSRMAIHWSECSCVSLSEHGTYIVNTGGATSRIGFARHLSSRLGVAYRNR</sequence>
<organism evidence="1 2">
    <name type="scientific">Vibrio aestuarianus</name>
    <dbReference type="NCBI Taxonomy" id="28171"/>
    <lineage>
        <taxon>Bacteria</taxon>
        <taxon>Pseudomonadati</taxon>
        <taxon>Pseudomonadota</taxon>
        <taxon>Gammaproteobacteria</taxon>
        <taxon>Vibrionales</taxon>
        <taxon>Vibrionaceae</taxon>
        <taxon>Vibrio</taxon>
    </lineage>
</organism>
<protein>
    <recommendedName>
        <fullName evidence="3">DGQHR domain-containing protein</fullName>
    </recommendedName>
</protein>
<name>A0AAX3U3C0_9VIBR</name>
<dbReference type="EMBL" id="CP118709">
    <property type="protein sequence ID" value="WGK81957.1"/>
    <property type="molecule type" value="Genomic_DNA"/>
</dbReference>
<evidence type="ECO:0000313" key="2">
    <source>
        <dbReference type="Proteomes" id="UP001239257"/>
    </source>
</evidence>
<dbReference type="AlphaFoldDB" id="A0AAX3U3C0"/>
<dbReference type="Proteomes" id="UP001239257">
    <property type="component" value="Chromosome 1"/>
</dbReference>
<evidence type="ECO:0000313" key="1">
    <source>
        <dbReference type="EMBL" id="WGK81957.1"/>
    </source>
</evidence>
<dbReference type="RefSeq" id="WP_301065123.1">
    <property type="nucleotide sequence ID" value="NZ_CP118709.1"/>
</dbReference>
<evidence type="ECO:0008006" key="3">
    <source>
        <dbReference type="Google" id="ProtNLM"/>
    </source>
</evidence>
<gene>
    <name evidence="1" type="ORF">PYE51_01505</name>
</gene>